<dbReference type="InterPro" id="IPR005018">
    <property type="entry name" value="DOMON_domain"/>
</dbReference>
<evidence type="ECO:0000259" key="8">
    <source>
        <dbReference type="PROSITE" id="PS50836"/>
    </source>
</evidence>
<protein>
    <recommendedName>
        <fullName evidence="8">DOMON domain-containing protein</fullName>
    </recommendedName>
</protein>
<evidence type="ECO:0000256" key="7">
    <source>
        <dbReference type="SAM" id="SignalP"/>
    </source>
</evidence>
<evidence type="ECO:0000313" key="9">
    <source>
        <dbReference type="EMBL" id="KAJ9176645.1"/>
    </source>
</evidence>
<name>A0ABQ9MB55_HEVBR</name>
<proteinExistence type="predicted"/>
<evidence type="ECO:0000256" key="3">
    <source>
        <dbReference type="ARBA" id="ARBA00022729"/>
    </source>
</evidence>
<evidence type="ECO:0000256" key="1">
    <source>
        <dbReference type="ARBA" id="ARBA00004370"/>
    </source>
</evidence>
<feature type="signal peptide" evidence="7">
    <location>
        <begin position="1"/>
        <end position="30"/>
    </location>
</feature>
<evidence type="ECO:0000256" key="6">
    <source>
        <dbReference type="SAM" id="MobiDB-lite"/>
    </source>
</evidence>
<evidence type="ECO:0000256" key="4">
    <source>
        <dbReference type="ARBA" id="ARBA00022982"/>
    </source>
</evidence>
<comment type="caution">
    <text evidence="9">The sequence shown here is derived from an EMBL/GenBank/DDBJ whole genome shotgun (WGS) entry which is preliminary data.</text>
</comment>
<reference evidence="9" key="1">
    <citation type="journal article" date="2023" name="Plant Biotechnol. J.">
        <title>Chromosome-level wild Hevea brasiliensis genome provides new tools for genomic-assisted breeding and valuable loci to elevate rubber yield.</title>
        <authorList>
            <person name="Cheng H."/>
            <person name="Song X."/>
            <person name="Hu Y."/>
            <person name="Wu T."/>
            <person name="Yang Q."/>
            <person name="An Z."/>
            <person name="Feng S."/>
            <person name="Deng Z."/>
            <person name="Wu W."/>
            <person name="Zeng X."/>
            <person name="Tu M."/>
            <person name="Wang X."/>
            <person name="Huang H."/>
        </authorList>
    </citation>
    <scope>NUCLEOTIDE SEQUENCE</scope>
    <source>
        <strain evidence="9">MT/VB/25A 57/8</strain>
    </source>
</reference>
<dbReference type="PANTHER" id="PTHR23130">
    <property type="entry name" value="CYTOCHROME B561 AND DOMON DOMAIN-CONTAINING PROTEIN"/>
    <property type="match status" value="1"/>
</dbReference>
<keyword evidence="2" id="KW-0813">Transport</keyword>
<dbReference type="Pfam" id="PF04526">
    <property type="entry name" value="DUF568"/>
    <property type="match status" value="1"/>
</dbReference>
<evidence type="ECO:0000256" key="5">
    <source>
        <dbReference type="ARBA" id="ARBA00023136"/>
    </source>
</evidence>
<evidence type="ECO:0000256" key="2">
    <source>
        <dbReference type="ARBA" id="ARBA00022448"/>
    </source>
</evidence>
<dbReference type="CDD" id="cd09629">
    <property type="entry name" value="DOMON_CIL1_like"/>
    <property type="match status" value="1"/>
</dbReference>
<keyword evidence="5" id="KW-0472">Membrane</keyword>
<evidence type="ECO:0000313" key="10">
    <source>
        <dbReference type="Proteomes" id="UP001174677"/>
    </source>
</evidence>
<feature type="compositionally biased region" description="Low complexity" evidence="6">
    <location>
        <begin position="197"/>
        <end position="219"/>
    </location>
</feature>
<dbReference type="InterPro" id="IPR045265">
    <property type="entry name" value="AIR12_DOMON"/>
</dbReference>
<sequence>MASRSFLCCPALFVSLWTVVVVLLISPAHSLNCTSQKFTNRLYDNCTDLSTLNSYLHYTYNASNSSLSIAFKAPPSKSDGWVGWAINLNGTGMAGAQALVAMKNDSVVVVKKFSIASYSDIKETSKLAVETWDLSADSDSSGNFVIFASVKIPESLAKVNQIWQVGPSVKDGFPAKHEFAQGNLQAKGTLELVASQSSGGNTTTGAGNNSTTPTNGSSTNSTNAGYKINVLNVSFQFGLFVLLGSALVF</sequence>
<accession>A0ABQ9MB55</accession>
<keyword evidence="3 7" id="KW-0732">Signal</keyword>
<feature type="domain" description="DOMON" evidence="8">
    <location>
        <begin position="52"/>
        <end position="166"/>
    </location>
</feature>
<feature type="chain" id="PRO_5046104107" description="DOMON domain-containing protein" evidence="7">
    <location>
        <begin position="31"/>
        <end position="249"/>
    </location>
</feature>
<organism evidence="9 10">
    <name type="scientific">Hevea brasiliensis</name>
    <name type="common">Para rubber tree</name>
    <name type="synonym">Siphonia brasiliensis</name>
    <dbReference type="NCBI Taxonomy" id="3981"/>
    <lineage>
        <taxon>Eukaryota</taxon>
        <taxon>Viridiplantae</taxon>
        <taxon>Streptophyta</taxon>
        <taxon>Embryophyta</taxon>
        <taxon>Tracheophyta</taxon>
        <taxon>Spermatophyta</taxon>
        <taxon>Magnoliopsida</taxon>
        <taxon>eudicotyledons</taxon>
        <taxon>Gunneridae</taxon>
        <taxon>Pentapetalae</taxon>
        <taxon>rosids</taxon>
        <taxon>fabids</taxon>
        <taxon>Malpighiales</taxon>
        <taxon>Euphorbiaceae</taxon>
        <taxon>Crotonoideae</taxon>
        <taxon>Micrandreae</taxon>
        <taxon>Hevea</taxon>
    </lineage>
</organism>
<gene>
    <name evidence="9" type="ORF">P3X46_011931</name>
</gene>
<dbReference type="Proteomes" id="UP001174677">
    <property type="component" value="Chromosome 7"/>
</dbReference>
<comment type="subcellular location">
    <subcellularLocation>
        <location evidence="1">Membrane</location>
    </subcellularLocation>
</comment>
<keyword evidence="10" id="KW-1185">Reference proteome</keyword>
<keyword evidence="4" id="KW-0249">Electron transport</keyword>
<feature type="region of interest" description="Disordered" evidence="6">
    <location>
        <begin position="196"/>
        <end position="219"/>
    </location>
</feature>
<dbReference type="PANTHER" id="PTHR23130:SF157">
    <property type="entry name" value="AUXIN-INDUCED IN ROOT CULTURES PROTEIN 12"/>
    <property type="match status" value="1"/>
</dbReference>
<dbReference type="PROSITE" id="PS50836">
    <property type="entry name" value="DOMON"/>
    <property type="match status" value="1"/>
</dbReference>
<dbReference type="EMBL" id="JARPOI010000007">
    <property type="protein sequence ID" value="KAJ9176645.1"/>
    <property type="molecule type" value="Genomic_DNA"/>
</dbReference>